<dbReference type="EMBL" id="JRHC01000001">
    <property type="protein sequence ID" value="KJF45567.1"/>
    <property type="molecule type" value="Genomic_DNA"/>
</dbReference>
<organism evidence="1 2">
    <name type="scientific">Draconibacterium sediminis</name>
    <dbReference type="NCBI Taxonomy" id="1544798"/>
    <lineage>
        <taxon>Bacteria</taxon>
        <taxon>Pseudomonadati</taxon>
        <taxon>Bacteroidota</taxon>
        <taxon>Bacteroidia</taxon>
        <taxon>Marinilabiliales</taxon>
        <taxon>Prolixibacteraceae</taxon>
        <taxon>Draconibacterium</taxon>
    </lineage>
</organism>
<keyword evidence="2" id="KW-1185">Reference proteome</keyword>
<proteinExistence type="predicted"/>
<name>A0A0D8JF78_9BACT</name>
<evidence type="ECO:0000313" key="1">
    <source>
        <dbReference type="EMBL" id="KJF45567.1"/>
    </source>
</evidence>
<dbReference type="Proteomes" id="UP000032544">
    <property type="component" value="Unassembled WGS sequence"/>
</dbReference>
<sequence>MEIRRYRIVAEQLLKEEKPISIEKLAVLTNMPLQEIEQILKEFNSLGFLVNKDNFNSIILTGKAKTKNS</sequence>
<comment type="caution">
    <text evidence="1">The sequence shown here is derived from an EMBL/GenBank/DDBJ whole genome shotgun (WGS) entry which is preliminary data.</text>
</comment>
<dbReference type="STRING" id="1544798.LH29_09520"/>
<dbReference type="AlphaFoldDB" id="A0A0D8JF78"/>
<dbReference type="RefSeq" id="WP_045027963.1">
    <property type="nucleotide sequence ID" value="NZ_JRHC01000001.1"/>
</dbReference>
<reference evidence="1 2" key="1">
    <citation type="submission" date="2014-09" db="EMBL/GenBank/DDBJ databases">
        <title>Draft Genome Sequence of Draconibacterium sp. JN14CK-3.</title>
        <authorList>
            <person name="Dong C."/>
            <person name="Lai Q."/>
            <person name="Shao Z."/>
        </authorList>
    </citation>
    <scope>NUCLEOTIDE SEQUENCE [LARGE SCALE GENOMIC DNA]</scope>
    <source>
        <strain evidence="1 2">JN14CK-3</strain>
    </source>
</reference>
<evidence type="ECO:0000313" key="2">
    <source>
        <dbReference type="Proteomes" id="UP000032544"/>
    </source>
</evidence>
<gene>
    <name evidence="1" type="ORF">LH29_09520</name>
</gene>
<protein>
    <submittedName>
        <fullName evidence="1">Uncharacterized protein</fullName>
    </submittedName>
</protein>
<accession>A0A0D8JF78</accession>